<keyword evidence="5" id="KW-0997">Cell inner membrane</keyword>
<feature type="transmembrane region" description="Helical" evidence="10">
    <location>
        <begin position="348"/>
        <end position="375"/>
    </location>
</feature>
<organism evidence="12 13">
    <name type="scientific">Pseudomonas allii</name>
    <dbReference type="NCBI Taxonomy" id="2740531"/>
    <lineage>
        <taxon>Bacteria</taxon>
        <taxon>Pseudomonadati</taxon>
        <taxon>Pseudomonadota</taxon>
        <taxon>Gammaproteobacteria</taxon>
        <taxon>Pseudomonadales</taxon>
        <taxon>Pseudomonadaceae</taxon>
        <taxon>Pseudomonas</taxon>
    </lineage>
</organism>
<comment type="caution">
    <text evidence="12">The sequence shown here is derived from an EMBL/GenBank/DDBJ whole genome shotgun (WGS) entry which is preliminary data.</text>
</comment>
<reference evidence="12 13" key="1">
    <citation type="submission" date="2020-05" db="EMBL/GenBank/DDBJ databases">
        <title>Onion-isolated Pseudomonas sp.</title>
        <authorList>
            <person name="Fujikawa T."/>
            <person name="Sawada H."/>
        </authorList>
    </citation>
    <scope>NUCLEOTIDE SEQUENCE [LARGE SCALE GENOMIC DNA]</scope>
    <source>
        <strain evidence="12 13">MAFF 301512</strain>
    </source>
</reference>
<feature type="transmembrane region" description="Helical" evidence="10">
    <location>
        <begin position="78"/>
        <end position="100"/>
    </location>
</feature>
<evidence type="ECO:0000256" key="4">
    <source>
        <dbReference type="ARBA" id="ARBA00022475"/>
    </source>
</evidence>
<dbReference type="AlphaFoldDB" id="A0A7Y8RQE7"/>
<evidence type="ECO:0000256" key="2">
    <source>
        <dbReference type="ARBA" id="ARBA00006148"/>
    </source>
</evidence>
<dbReference type="InterPro" id="IPR023954">
    <property type="entry name" value="C4_dicarb_transport"/>
</dbReference>
<proteinExistence type="inferred from homology"/>
<dbReference type="InterPro" id="IPR018107">
    <property type="entry name" value="Na-dicarboxylate_symporter_CS"/>
</dbReference>
<dbReference type="GO" id="GO:0015141">
    <property type="term" value="F:succinate transmembrane transporter activity"/>
    <property type="evidence" value="ECO:0007669"/>
    <property type="project" value="TreeGrafter"/>
</dbReference>
<evidence type="ECO:0000256" key="3">
    <source>
        <dbReference type="ARBA" id="ARBA00022448"/>
    </source>
</evidence>
<dbReference type="HAMAP" id="MF_01300">
    <property type="entry name" value="C4_dicarb_transport"/>
    <property type="match status" value="1"/>
</dbReference>
<dbReference type="PANTHER" id="PTHR42865:SF1">
    <property type="entry name" value="AEROBIC C4-DICARBOXYLATE TRANSPORT PROTEIN"/>
    <property type="match status" value="1"/>
</dbReference>
<keyword evidence="7 10" id="KW-0769">Symport</keyword>
<feature type="transmembrane region" description="Helical" evidence="10">
    <location>
        <begin position="152"/>
        <end position="170"/>
    </location>
</feature>
<feature type="transmembrane region" description="Helical" evidence="10">
    <location>
        <begin position="7"/>
        <end position="25"/>
    </location>
</feature>
<dbReference type="PROSITE" id="PS00713">
    <property type="entry name" value="NA_DICARBOXYL_SYMP_1"/>
    <property type="match status" value="1"/>
</dbReference>
<evidence type="ECO:0000256" key="10">
    <source>
        <dbReference type="HAMAP-Rule" id="MF_01300"/>
    </source>
</evidence>
<evidence type="ECO:0000256" key="7">
    <source>
        <dbReference type="ARBA" id="ARBA00022847"/>
    </source>
</evidence>
<evidence type="ECO:0000256" key="9">
    <source>
        <dbReference type="ARBA" id="ARBA00023136"/>
    </source>
</evidence>
<keyword evidence="8 10" id="KW-1133">Transmembrane helix</keyword>
<name>A0A7Y8RQE7_9PSED</name>
<dbReference type="GO" id="GO:0070778">
    <property type="term" value="P:L-aspartate transmembrane transport"/>
    <property type="evidence" value="ECO:0007669"/>
    <property type="project" value="TreeGrafter"/>
</dbReference>
<comment type="caution">
    <text evidence="10">Lacks conserved residue(s) required for the propagation of feature annotation.</text>
</comment>
<dbReference type="Gene3D" id="1.10.3860.10">
    <property type="entry name" value="Sodium:dicarboxylate symporter"/>
    <property type="match status" value="1"/>
</dbReference>
<evidence type="ECO:0000313" key="12">
    <source>
        <dbReference type="EMBL" id="NWN63301.1"/>
    </source>
</evidence>
<evidence type="ECO:0000256" key="5">
    <source>
        <dbReference type="ARBA" id="ARBA00022519"/>
    </source>
</evidence>
<dbReference type="GO" id="GO:0015138">
    <property type="term" value="F:fumarate transmembrane transporter activity"/>
    <property type="evidence" value="ECO:0007669"/>
    <property type="project" value="TreeGrafter"/>
</dbReference>
<keyword evidence="9 10" id="KW-0472">Membrane</keyword>
<evidence type="ECO:0000256" key="1">
    <source>
        <dbReference type="ARBA" id="ARBA00004651"/>
    </source>
</evidence>
<sequence length="460" mass="48531">MTIRKLLGTLYIQVLIAIALGVLIGHQWPQIGVDLKPLGDGFIKLIKMIIGPIIFCTVVSGITSMHDVKQVGRVGGKALLYFEIVSTIALLIGMLAAHLLHPGVGFNIDVKTLDSSAIASFVGQAEHGEGITGFLLHVIPATFFDAFSKGEILPVLFVSVLFGVGLVMVGEKGRPLVAVVNQASEVFFRIVGIISRVAPIGAFGAIAFTIGKYGVGSLLPLLKLVGTFYITAFFFVAVVLGSIARYAGFSIFKLMGYIKSELLIVLGTSSSESALPQLIQKLESLGASKGVVGIVVPTGYTFNLDGTNIYMTLAVLFLAQATNIDLPLEQQLTLLAVAMLTSKGAGAVVGAGFVALAASLAVVPTVPVAAMVLILGIDRFMAECRSLTNIIGNAVAALVVAAWEGELDREKMAPIALKRGRHARARLKPRSPPNNRQHLSVPEGAPNRCYSGGSCRQPCL</sequence>
<comment type="similarity">
    <text evidence="2 10">Belongs to the dicarboxylate/amino acid:cation symporter (DAACS) (TC 2.A.23) family.</text>
</comment>
<dbReference type="GO" id="GO:0005886">
    <property type="term" value="C:plasma membrane"/>
    <property type="evidence" value="ECO:0007669"/>
    <property type="project" value="UniProtKB-SubCell"/>
</dbReference>
<feature type="transmembrane region" description="Helical" evidence="10">
    <location>
        <begin position="186"/>
        <end position="208"/>
    </location>
</feature>
<evidence type="ECO:0000313" key="13">
    <source>
        <dbReference type="Proteomes" id="UP000543908"/>
    </source>
</evidence>
<evidence type="ECO:0000256" key="11">
    <source>
        <dbReference type="SAM" id="MobiDB-lite"/>
    </source>
</evidence>
<dbReference type="InterPro" id="IPR036458">
    <property type="entry name" value="Na:dicarbo_symporter_sf"/>
</dbReference>
<dbReference type="FunFam" id="1.10.3860.10:FF:000001">
    <property type="entry name" value="C4-dicarboxylate transport protein"/>
    <property type="match status" value="1"/>
</dbReference>
<protein>
    <recommendedName>
        <fullName evidence="10">C4-dicarboxylate transport protein</fullName>
    </recommendedName>
</protein>
<feature type="transmembrane region" description="Helical" evidence="10">
    <location>
        <begin position="228"/>
        <end position="247"/>
    </location>
</feature>
<dbReference type="Pfam" id="PF00375">
    <property type="entry name" value="SDF"/>
    <property type="match status" value="1"/>
</dbReference>
<keyword evidence="3 10" id="KW-0813">Transport</keyword>
<gene>
    <name evidence="10" type="primary">dctA</name>
    <name evidence="12" type="ORF">HT123_20385</name>
</gene>
<comment type="function">
    <text evidence="10">Responsible for the transport of dicarboxylates such as succinate, fumarate, and malate across the membrane.</text>
</comment>
<feature type="region of interest" description="Disordered" evidence="11">
    <location>
        <begin position="426"/>
        <end position="445"/>
    </location>
</feature>
<dbReference type="NCBIfam" id="NF002461">
    <property type="entry name" value="PRK01663.1"/>
    <property type="match status" value="1"/>
</dbReference>
<feature type="transmembrane region" description="Helical" evidence="10">
    <location>
        <begin position="45"/>
        <end position="66"/>
    </location>
</feature>
<keyword evidence="4 10" id="KW-1003">Cell membrane</keyword>
<dbReference type="PANTHER" id="PTHR42865">
    <property type="entry name" value="PROTON/GLUTAMATE-ASPARTATE SYMPORTER"/>
    <property type="match status" value="1"/>
</dbReference>
<dbReference type="PRINTS" id="PR00173">
    <property type="entry name" value="EDTRNSPORT"/>
</dbReference>
<dbReference type="PROSITE" id="PS00714">
    <property type="entry name" value="NA_DICARBOXYL_SYMP_2"/>
    <property type="match status" value="1"/>
</dbReference>
<evidence type="ECO:0000256" key="6">
    <source>
        <dbReference type="ARBA" id="ARBA00022692"/>
    </source>
</evidence>
<dbReference type="EMBL" id="JABUHS010000190">
    <property type="protein sequence ID" value="NWN63301.1"/>
    <property type="molecule type" value="Genomic_DNA"/>
</dbReference>
<dbReference type="NCBIfam" id="NF009587">
    <property type="entry name" value="PRK13027.1"/>
    <property type="match status" value="1"/>
</dbReference>
<dbReference type="InterPro" id="IPR001991">
    <property type="entry name" value="Na-dicarboxylate_symporter"/>
</dbReference>
<dbReference type="Proteomes" id="UP000543908">
    <property type="component" value="Unassembled WGS sequence"/>
</dbReference>
<evidence type="ECO:0000256" key="8">
    <source>
        <dbReference type="ARBA" id="ARBA00022989"/>
    </source>
</evidence>
<dbReference type="SUPFAM" id="SSF118215">
    <property type="entry name" value="Proton glutamate symport protein"/>
    <property type="match status" value="1"/>
</dbReference>
<keyword evidence="6 10" id="KW-0812">Transmembrane</keyword>
<dbReference type="GO" id="GO:0015366">
    <property type="term" value="F:malate:proton symporter activity"/>
    <property type="evidence" value="ECO:0007669"/>
    <property type="project" value="TreeGrafter"/>
</dbReference>
<dbReference type="RefSeq" id="WP_179028593.1">
    <property type="nucleotide sequence ID" value="NZ_JABUHS010000190.1"/>
</dbReference>
<comment type="subcellular location">
    <subcellularLocation>
        <location evidence="1 10">Cell membrane</location>
        <topology evidence="1 10">Multi-pass membrane protein</topology>
    </subcellularLocation>
</comment>
<accession>A0A7Y8RQE7</accession>